<sequence>MSSDRYCAALVAIALCFDGIANAQAQPTPLLIHKGIFVPIELAAPVSSESAQNGDRFPIRTFEPVVSEGTTLIPVGAVGEGEVIHAAKARGSGMPGELIVAVRFVRCGNTEIPIGHLQFSDSGRDQTMAWIIQRSTFTHPGQVKGSATQLPAGTRGIAKVRADVEITAEHACQPGTIEPK</sequence>
<evidence type="ECO:0000313" key="3">
    <source>
        <dbReference type="Proteomes" id="UP001203058"/>
    </source>
</evidence>
<keyword evidence="1" id="KW-0732">Signal</keyword>
<dbReference type="Proteomes" id="UP001203058">
    <property type="component" value="Unassembled WGS sequence"/>
</dbReference>
<evidence type="ECO:0000256" key="1">
    <source>
        <dbReference type="SAM" id="SignalP"/>
    </source>
</evidence>
<reference evidence="2 3" key="1">
    <citation type="submission" date="2022-03" db="EMBL/GenBank/DDBJ databases">
        <authorList>
            <person name="Jo J.-H."/>
            <person name="Im W.-T."/>
        </authorList>
    </citation>
    <scope>NUCLEOTIDE SEQUENCE [LARGE SCALE GENOMIC DNA]</scope>
    <source>
        <strain evidence="2 3">SM33</strain>
    </source>
</reference>
<dbReference type="RefSeq" id="WP_241444563.1">
    <property type="nucleotide sequence ID" value="NZ_JAKZHW010000001.1"/>
</dbReference>
<comment type="caution">
    <text evidence="2">The sequence shown here is derived from an EMBL/GenBank/DDBJ whole genome shotgun (WGS) entry which is preliminary data.</text>
</comment>
<name>A0ABS9VHS0_9SPHN</name>
<accession>A0ABS9VHS0</accession>
<organism evidence="2 3">
    <name type="scientific">Sphingomonas telluris</name>
    <dbReference type="NCBI Taxonomy" id="2907998"/>
    <lineage>
        <taxon>Bacteria</taxon>
        <taxon>Pseudomonadati</taxon>
        <taxon>Pseudomonadota</taxon>
        <taxon>Alphaproteobacteria</taxon>
        <taxon>Sphingomonadales</taxon>
        <taxon>Sphingomonadaceae</taxon>
        <taxon>Sphingomonas</taxon>
    </lineage>
</organism>
<feature type="signal peptide" evidence="1">
    <location>
        <begin position="1"/>
        <end position="23"/>
    </location>
</feature>
<gene>
    <name evidence="2" type="ORF">LZ016_00100</name>
</gene>
<keyword evidence="3" id="KW-1185">Reference proteome</keyword>
<protein>
    <submittedName>
        <fullName evidence="2">Uncharacterized protein</fullName>
    </submittedName>
</protein>
<feature type="chain" id="PRO_5046195165" evidence="1">
    <location>
        <begin position="24"/>
        <end position="180"/>
    </location>
</feature>
<evidence type="ECO:0000313" key="2">
    <source>
        <dbReference type="EMBL" id="MCH8614511.1"/>
    </source>
</evidence>
<proteinExistence type="predicted"/>
<dbReference type="EMBL" id="JAKZHW010000001">
    <property type="protein sequence ID" value="MCH8614511.1"/>
    <property type="molecule type" value="Genomic_DNA"/>
</dbReference>